<dbReference type="EMBL" id="LN899826">
    <property type="protein sequence ID" value="CUV39924.1"/>
    <property type="molecule type" value="Genomic_DNA"/>
</dbReference>
<evidence type="ECO:0000256" key="3">
    <source>
        <dbReference type="ARBA" id="ARBA00019010"/>
    </source>
</evidence>
<keyword evidence="9" id="KW-0460">Magnesium</keyword>
<sequence length="198" mass="21178">MPKLYAMPPVPTVPPAAAPAGPTEPLAERTVPLVDEAATAVFGAAFAQAVRALGPRPLQVQLSGDLGAGKTTLSRAILHGLGHTGRVRSPTYTLVEPYEVPGASGTQKVYHFDLYRFVDPEEWTDAGFRDCFAEPALCLVEWPEKAQALLGTPDLHIALAVDTVHETYDDGVEHAPRLARLSARTPTGLQLLQLLPPC</sequence>
<dbReference type="PANTHER" id="PTHR33540">
    <property type="entry name" value="TRNA THREONYLCARBAMOYLADENOSINE BIOSYNTHESIS PROTEIN TSAE"/>
    <property type="match status" value="1"/>
</dbReference>
<dbReference type="EMBL" id="LN899825">
    <property type="protein sequence ID" value="CUV34044.1"/>
    <property type="molecule type" value="Genomic_DNA"/>
</dbReference>
<dbReference type="EMBL" id="LN899822">
    <property type="protein sequence ID" value="CUV63412.1"/>
    <property type="molecule type" value="Genomic_DNA"/>
</dbReference>
<comment type="subcellular location">
    <subcellularLocation>
        <location evidence="1">Cytoplasm</location>
    </subcellularLocation>
</comment>
<comment type="similarity">
    <text evidence="2">Belongs to the TsaE family.</text>
</comment>
<gene>
    <name evidence="13" type="primary">yjeE</name>
    <name evidence="12" type="ORF">PSS4_v1_740016</name>
    <name evidence="19" type="ORF">RD1301_v1_3430003</name>
    <name evidence="13" type="ORF">RUN1744_v1_500036</name>
    <name evidence="14" type="ORF">RUN1985_v1_630045</name>
    <name evidence="18" type="ORF">RUN215_v1_340114</name>
    <name evidence="15" type="ORF">TD1301_v1_720003</name>
    <name evidence="16" type="ORF">TF3108_v1_350034</name>
    <name evidence="17" type="ORF">TO10_v1_100015</name>
</gene>
<evidence type="ECO:0000313" key="16">
    <source>
        <dbReference type="EMBL" id="CUV39924.1"/>
    </source>
</evidence>
<evidence type="ECO:0000256" key="11">
    <source>
        <dbReference type="SAM" id="MobiDB-lite"/>
    </source>
</evidence>
<dbReference type="InterPro" id="IPR003442">
    <property type="entry name" value="T6A_TsaE"/>
</dbReference>
<dbReference type="GO" id="GO:0005737">
    <property type="term" value="C:cytoplasm"/>
    <property type="evidence" value="ECO:0007669"/>
    <property type="project" value="UniProtKB-SubCell"/>
</dbReference>
<evidence type="ECO:0000313" key="19">
    <source>
        <dbReference type="EMBL" id="CUV63412.1"/>
    </source>
</evidence>
<evidence type="ECO:0000256" key="6">
    <source>
        <dbReference type="ARBA" id="ARBA00022723"/>
    </source>
</evidence>
<evidence type="ECO:0000256" key="7">
    <source>
        <dbReference type="ARBA" id="ARBA00022741"/>
    </source>
</evidence>
<dbReference type="NCBIfam" id="TIGR00150">
    <property type="entry name" value="T6A_YjeE"/>
    <property type="match status" value="1"/>
</dbReference>
<keyword evidence="7" id="KW-0547">Nucleotide-binding</keyword>
<keyword evidence="6" id="KW-0479">Metal-binding</keyword>
<dbReference type="EMBL" id="LN899820">
    <property type="protein sequence ID" value="CUV54506.1"/>
    <property type="molecule type" value="Genomic_DNA"/>
</dbReference>
<evidence type="ECO:0000256" key="2">
    <source>
        <dbReference type="ARBA" id="ARBA00007599"/>
    </source>
</evidence>
<evidence type="ECO:0000256" key="5">
    <source>
        <dbReference type="ARBA" id="ARBA00022694"/>
    </source>
</evidence>
<evidence type="ECO:0000313" key="18">
    <source>
        <dbReference type="EMBL" id="CUV54506.1"/>
    </source>
</evidence>
<dbReference type="GO" id="GO:0002949">
    <property type="term" value="P:tRNA threonylcarbamoyladenosine modification"/>
    <property type="evidence" value="ECO:0007669"/>
    <property type="project" value="InterPro"/>
</dbReference>
<dbReference type="GO" id="GO:0046872">
    <property type="term" value="F:metal ion binding"/>
    <property type="evidence" value="ECO:0007669"/>
    <property type="project" value="UniProtKB-KW"/>
</dbReference>
<dbReference type="SUPFAM" id="SSF52540">
    <property type="entry name" value="P-loop containing nucleoside triphosphate hydrolases"/>
    <property type="match status" value="1"/>
</dbReference>
<dbReference type="AlphaFoldDB" id="A0A0S4UNU3"/>
<feature type="region of interest" description="Disordered" evidence="11">
    <location>
        <begin position="1"/>
        <end position="24"/>
    </location>
</feature>
<dbReference type="PANTHER" id="PTHR33540:SF2">
    <property type="entry name" value="TRNA THREONYLCARBAMOYLADENOSINE BIOSYNTHESIS PROTEIN TSAE"/>
    <property type="match status" value="1"/>
</dbReference>
<evidence type="ECO:0000256" key="8">
    <source>
        <dbReference type="ARBA" id="ARBA00022840"/>
    </source>
</evidence>
<dbReference type="Gene3D" id="3.40.50.300">
    <property type="entry name" value="P-loop containing nucleotide triphosphate hydrolases"/>
    <property type="match status" value="1"/>
</dbReference>
<dbReference type="EMBL" id="LN899821">
    <property type="protein sequence ID" value="CUV18772.1"/>
    <property type="molecule type" value="Genomic_DNA"/>
</dbReference>
<keyword evidence="4" id="KW-0963">Cytoplasm</keyword>
<dbReference type="Pfam" id="PF02367">
    <property type="entry name" value="TsaE"/>
    <property type="match status" value="1"/>
</dbReference>
<evidence type="ECO:0000256" key="4">
    <source>
        <dbReference type="ARBA" id="ARBA00022490"/>
    </source>
</evidence>
<evidence type="ECO:0000256" key="10">
    <source>
        <dbReference type="ARBA" id="ARBA00032441"/>
    </source>
</evidence>
<evidence type="ECO:0000313" key="15">
    <source>
        <dbReference type="EMBL" id="CUV34044.1"/>
    </source>
</evidence>
<dbReference type="EMBL" id="LN899827">
    <property type="protein sequence ID" value="CUV43690.1"/>
    <property type="molecule type" value="Genomic_DNA"/>
</dbReference>
<organism evidence="13">
    <name type="scientific">Ralstonia solanacearum</name>
    <name type="common">Pseudomonas solanacearum</name>
    <dbReference type="NCBI Taxonomy" id="305"/>
    <lineage>
        <taxon>Bacteria</taxon>
        <taxon>Pseudomonadati</taxon>
        <taxon>Pseudomonadota</taxon>
        <taxon>Betaproteobacteria</taxon>
        <taxon>Burkholderiales</taxon>
        <taxon>Burkholderiaceae</taxon>
        <taxon>Ralstonia</taxon>
        <taxon>Ralstonia solanacearum species complex</taxon>
    </lineage>
</organism>
<dbReference type="EMBL" id="LN899824">
    <property type="protein sequence ID" value="CUV30411.1"/>
    <property type="molecule type" value="Genomic_DNA"/>
</dbReference>
<evidence type="ECO:0000256" key="1">
    <source>
        <dbReference type="ARBA" id="ARBA00004496"/>
    </source>
</evidence>
<proteinExistence type="inferred from homology"/>
<dbReference type="InterPro" id="IPR027417">
    <property type="entry name" value="P-loop_NTPase"/>
</dbReference>
<name>A0A0S4UNU3_RALSL</name>
<evidence type="ECO:0000313" key="14">
    <source>
        <dbReference type="EMBL" id="CUV30411.1"/>
    </source>
</evidence>
<feature type="compositionally biased region" description="Pro residues" evidence="11">
    <location>
        <begin position="8"/>
        <end position="17"/>
    </location>
</feature>
<keyword evidence="5" id="KW-0819">tRNA processing</keyword>
<dbReference type="GO" id="GO:0005524">
    <property type="term" value="F:ATP binding"/>
    <property type="evidence" value="ECO:0007669"/>
    <property type="project" value="UniProtKB-KW"/>
</dbReference>
<dbReference type="EMBL" id="LN899823">
    <property type="protein sequence ID" value="CUV23847.1"/>
    <property type="molecule type" value="Genomic_DNA"/>
</dbReference>
<evidence type="ECO:0000313" key="13">
    <source>
        <dbReference type="EMBL" id="CUV23847.1"/>
    </source>
</evidence>
<evidence type="ECO:0000256" key="9">
    <source>
        <dbReference type="ARBA" id="ARBA00022842"/>
    </source>
</evidence>
<accession>A0A0S4UNU3</accession>
<reference evidence="13" key="1">
    <citation type="submission" date="2015-10" db="EMBL/GenBank/DDBJ databases">
        <authorList>
            <person name="Gilbert D.G."/>
        </authorList>
    </citation>
    <scope>NUCLEOTIDE SEQUENCE</scope>
    <source>
        <strain evidence="13">Phyl III-seqv23</strain>
    </source>
</reference>
<evidence type="ECO:0000313" key="12">
    <source>
        <dbReference type="EMBL" id="CUV18772.1"/>
    </source>
</evidence>
<evidence type="ECO:0000313" key="17">
    <source>
        <dbReference type="EMBL" id="CUV43690.1"/>
    </source>
</evidence>
<keyword evidence="8" id="KW-0067">ATP-binding</keyword>
<protein>
    <recommendedName>
        <fullName evidence="3">tRNA threonylcarbamoyladenosine biosynthesis protein TsaE</fullName>
    </recommendedName>
    <alternativeName>
        <fullName evidence="10">t(6)A37 threonylcarbamoyladenosine biosynthesis protein TsaE</fullName>
    </alternativeName>
</protein>